<accession>A0A4Y3WWT8</accession>
<keyword evidence="15" id="KW-1185">Reference proteome</keyword>
<comment type="caution">
    <text evidence="14">The sequence shown here is derived from an EMBL/GenBank/DDBJ whole genome shotgun (WGS) entry which is preliminary data.</text>
</comment>
<dbReference type="Proteomes" id="UP000320338">
    <property type="component" value="Unassembled WGS sequence"/>
</dbReference>
<dbReference type="EMBL" id="BJNG01000049">
    <property type="protein sequence ID" value="GEC22590.1"/>
    <property type="molecule type" value="Genomic_DNA"/>
</dbReference>
<dbReference type="GO" id="GO:0005886">
    <property type="term" value="C:plasma membrane"/>
    <property type="evidence" value="ECO:0007669"/>
    <property type="project" value="UniProtKB-SubCell"/>
</dbReference>
<dbReference type="InterPro" id="IPR036097">
    <property type="entry name" value="HisK_dim/P_sf"/>
</dbReference>
<dbReference type="CDD" id="cd00075">
    <property type="entry name" value="HATPase"/>
    <property type="match status" value="1"/>
</dbReference>
<evidence type="ECO:0000256" key="3">
    <source>
        <dbReference type="ARBA" id="ARBA00012438"/>
    </source>
</evidence>
<evidence type="ECO:0000256" key="1">
    <source>
        <dbReference type="ARBA" id="ARBA00000085"/>
    </source>
</evidence>
<dbReference type="CDD" id="cd00082">
    <property type="entry name" value="HisKA"/>
    <property type="match status" value="1"/>
</dbReference>
<evidence type="ECO:0000313" key="15">
    <source>
        <dbReference type="Proteomes" id="UP000320338"/>
    </source>
</evidence>
<dbReference type="InterPro" id="IPR004358">
    <property type="entry name" value="Sig_transdc_His_kin-like_C"/>
</dbReference>
<name>A0A4Y3WWT8_9PSEU</name>
<evidence type="ECO:0000256" key="4">
    <source>
        <dbReference type="ARBA" id="ARBA00022553"/>
    </source>
</evidence>
<feature type="domain" description="HAMP" evidence="13">
    <location>
        <begin position="185"/>
        <end position="237"/>
    </location>
</feature>
<evidence type="ECO:0000256" key="10">
    <source>
        <dbReference type="ARBA" id="ARBA00023136"/>
    </source>
</evidence>
<evidence type="ECO:0000259" key="13">
    <source>
        <dbReference type="PROSITE" id="PS50885"/>
    </source>
</evidence>
<dbReference type="PANTHER" id="PTHR45436:SF5">
    <property type="entry name" value="SENSOR HISTIDINE KINASE TRCS"/>
    <property type="match status" value="1"/>
</dbReference>
<dbReference type="SMART" id="SM00304">
    <property type="entry name" value="HAMP"/>
    <property type="match status" value="1"/>
</dbReference>
<dbReference type="SUPFAM" id="SSF55874">
    <property type="entry name" value="ATPase domain of HSP90 chaperone/DNA topoisomerase II/histidine kinase"/>
    <property type="match status" value="1"/>
</dbReference>
<dbReference type="Pfam" id="PF02518">
    <property type="entry name" value="HATPase_c"/>
    <property type="match status" value="1"/>
</dbReference>
<dbReference type="CDD" id="cd06225">
    <property type="entry name" value="HAMP"/>
    <property type="match status" value="1"/>
</dbReference>
<dbReference type="PANTHER" id="PTHR45436">
    <property type="entry name" value="SENSOR HISTIDINE KINASE YKOH"/>
    <property type="match status" value="1"/>
</dbReference>
<dbReference type="EC" id="2.7.13.3" evidence="3"/>
<dbReference type="SMART" id="SM00388">
    <property type="entry name" value="HisKA"/>
    <property type="match status" value="1"/>
</dbReference>
<dbReference type="InterPro" id="IPR003660">
    <property type="entry name" value="HAMP_dom"/>
</dbReference>
<keyword evidence="9" id="KW-0902">Two-component regulatory system</keyword>
<dbReference type="InterPro" id="IPR003661">
    <property type="entry name" value="HisK_dim/P_dom"/>
</dbReference>
<protein>
    <recommendedName>
        <fullName evidence="3">histidine kinase</fullName>
        <ecNumber evidence="3">2.7.13.3</ecNumber>
    </recommendedName>
</protein>
<dbReference type="PROSITE" id="PS50885">
    <property type="entry name" value="HAMP"/>
    <property type="match status" value="1"/>
</dbReference>
<feature type="domain" description="Histidine kinase" evidence="12">
    <location>
        <begin position="245"/>
        <end position="453"/>
    </location>
</feature>
<keyword evidence="7 14" id="KW-0418">Kinase</keyword>
<dbReference type="Gene3D" id="6.10.340.10">
    <property type="match status" value="1"/>
</dbReference>
<reference evidence="14 15" key="1">
    <citation type="submission" date="2019-06" db="EMBL/GenBank/DDBJ databases">
        <title>Whole genome shotgun sequence of Pseudonocardia hydrocarbonoxydans NBRC 14498.</title>
        <authorList>
            <person name="Hosoyama A."/>
            <person name="Uohara A."/>
            <person name="Ohji S."/>
            <person name="Ichikawa N."/>
        </authorList>
    </citation>
    <scope>NUCLEOTIDE SEQUENCE [LARGE SCALE GENOMIC DNA]</scope>
    <source>
        <strain evidence="14 15">NBRC 14498</strain>
    </source>
</reference>
<feature type="transmembrane region" description="Helical" evidence="11">
    <location>
        <begin position="160"/>
        <end position="182"/>
    </location>
</feature>
<dbReference type="InterPro" id="IPR005467">
    <property type="entry name" value="His_kinase_dom"/>
</dbReference>
<evidence type="ECO:0000256" key="6">
    <source>
        <dbReference type="ARBA" id="ARBA00022692"/>
    </source>
</evidence>
<dbReference type="PROSITE" id="PS50109">
    <property type="entry name" value="HIS_KIN"/>
    <property type="match status" value="1"/>
</dbReference>
<dbReference type="SMART" id="SM00387">
    <property type="entry name" value="HATPase_c"/>
    <property type="match status" value="1"/>
</dbReference>
<evidence type="ECO:0000256" key="5">
    <source>
        <dbReference type="ARBA" id="ARBA00022679"/>
    </source>
</evidence>
<evidence type="ECO:0000256" key="2">
    <source>
        <dbReference type="ARBA" id="ARBA00004236"/>
    </source>
</evidence>
<dbReference type="SUPFAM" id="SSF47384">
    <property type="entry name" value="Homodimeric domain of signal transducing histidine kinase"/>
    <property type="match status" value="1"/>
</dbReference>
<keyword evidence="8 11" id="KW-1133">Transmembrane helix</keyword>
<evidence type="ECO:0000256" key="11">
    <source>
        <dbReference type="SAM" id="Phobius"/>
    </source>
</evidence>
<gene>
    <name evidence="14" type="primary">mtrB_3</name>
    <name evidence="14" type="ORF">PHY01_48730</name>
</gene>
<dbReference type="PRINTS" id="PR00344">
    <property type="entry name" value="BCTRLSENSOR"/>
</dbReference>
<dbReference type="InterPro" id="IPR036890">
    <property type="entry name" value="HATPase_C_sf"/>
</dbReference>
<dbReference type="InterPro" id="IPR050428">
    <property type="entry name" value="TCS_sensor_his_kinase"/>
</dbReference>
<sequence length="454" mass="48850">MTRLPVHLSLRWRVALAFGLGALLFTGVFATVTWNLASDYMLRQRETSASLQAELNVRLVDASLRSGSEGLDDLLTGLSTDSESTVLLRRPEGWITSGRQVDPEQLPAALRELARQGIPARQRLMVDRVPVLAVTHPVASAGTAYVELFPLSQLDRTFRFLSTVLAAGVALSALLGVTLGAWASRRALRPLTELTAAASRVAGGDVRARLPEQGDPDLAPLAVTFNRTAEALENRVRRDARFAADVSHELRSPLTTMANAAEVLVRRRAEISGVAGRALDLLLGETGRFQRMVVDLLEISSDRDDGPSESVDLVDLVDHVVGVRPTARPIVESAEPAPVVQGDRRRLDRVVANLLDNADRYGGGPVRVAVLRHGGQARVEVDDAGPGVAEQYREVVFERFARGAEAGRRGGDGGSGLGLALVAQHVRYHGGAVWVEDRPGGGARFVVELPEAPR</sequence>
<evidence type="ECO:0000256" key="7">
    <source>
        <dbReference type="ARBA" id="ARBA00022777"/>
    </source>
</evidence>
<dbReference type="RefSeq" id="WP_307723985.1">
    <property type="nucleotide sequence ID" value="NZ_BAAARZ010000052.1"/>
</dbReference>
<evidence type="ECO:0000259" key="12">
    <source>
        <dbReference type="PROSITE" id="PS50109"/>
    </source>
</evidence>
<comment type="catalytic activity">
    <reaction evidence="1">
        <text>ATP + protein L-histidine = ADP + protein N-phospho-L-histidine.</text>
        <dbReference type="EC" id="2.7.13.3"/>
    </reaction>
</comment>
<keyword evidence="6 11" id="KW-0812">Transmembrane</keyword>
<dbReference type="Pfam" id="PF00512">
    <property type="entry name" value="HisKA"/>
    <property type="match status" value="1"/>
</dbReference>
<keyword evidence="4" id="KW-0597">Phosphoprotein</keyword>
<evidence type="ECO:0000256" key="8">
    <source>
        <dbReference type="ARBA" id="ARBA00022989"/>
    </source>
</evidence>
<dbReference type="AlphaFoldDB" id="A0A4Y3WWT8"/>
<keyword evidence="5" id="KW-0808">Transferase</keyword>
<evidence type="ECO:0000313" key="14">
    <source>
        <dbReference type="EMBL" id="GEC22590.1"/>
    </source>
</evidence>
<dbReference type="Pfam" id="PF00672">
    <property type="entry name" value="HAMP"/>
    <property type="match status" value="1"/>
</dbReference>
<proteinExistence type="predicted"/>
<evidence type="ECO:0000256" key="9">
    <source>
        <dbReference type="ARBA" id="ARBA00023012"/>
    </source>
</evidence>
<dbReference type="InterPro" id="IPR003594">
    <property type="entry name" value="HATPase_dom"/>
</dbReference>
<organism evidence="14 15">
    <name type="scientific">Pseudonocardia hydrocarbonoxydans</name>
    <dbReference type="NCBI Taxonomy" id="76726"/>
    <lineage>
        <taxon>Bacteria</taxon>
        <taxon>Bacillati</taxon>
        <taxon>Actinomycetota</taxon>
        <taxon>Actinomycetes</taxon>
        <taxon>Pseudonocardiales</taxon>
        <taxon>Pseudonocardiaceae</taxon>
        <taxon>Pseudonocardia</taxon>
    </lineage>
</organism>
<keyword evidence="10 11" id="KW-0472">Membrane</keyword>
<dbReference type="GO" id="GO:0000155">
    <property type="term" value="F:phosphorelay sensor kinase activity"/>
    <property type="evidence" value="ECO:0007669"/>
    <property type="project" value="InterPro"/>
</dbReference>
<dbReference type="Gene3D" id="3.30.565.10">
    <property type="entry name" value="Histidine kinase-like ATPase, C-terminal domain"/>
    <property type="match status" value="1"/>
</dbReference>
<dbReference type="SUPFAM" id="SSF158472">
    <property type="entry name" value="HAMP domain-like"/>
    <property type="match status" value="1"/>
</dbReference>
<dbReference type="Gene3D" id="1.10.287.130">
    <property type="match status" value="1"/>
</dbReference>
<comment type="subcellular location">
    <subcellularLocation>
        <location evidence="2">Cell membrane</location>
    </subcellularLocation>
</comment>